<comment type="caution">
    <text evidence="2">The sequence shown here is derived from an EMBL/GenBank/DDBJ whole genome shotgun (WGS) entry which is preliminary data.</text>
</comment>
<keyword evidence="1" id="KW-0812">Transmembrane</keyword>
<protein>
    <submittedName>
        <fullName evidence="2">Putative SMEK 3</fullName>
    </submittedName>
</protein>
<organism evidence="2 3">
    <name type="scientific">Folsomia candida</name>
    <name type="common">Springtail</name>
    <dbReference type="NCBI Taxonomy" id="158441"/>
    <lineage>
        <taxon>Eukaryota</taxon>
        <taxon>Metazoa</taxon>
        <taxon>Ecdysozoa</taxon>
        <taxon>Arthropoda</taxon>
        <taxon>Hexapoda</taxon>
        <taxon>Collembola</taxon>
        <taxon>Entomobryomorpha</taxon>
        <taxon>Isotomoidea</taxon>
        <taxon>Isotomidae</taxon>
        <taxon>Proisotominae</taxon>
        <taxon>Folsomia</taxon>
    </lineage>
</organism>
<keyword evidence="1" id="KW-1133">Transmembrane helix</keyword>
<sequence length="399" mass="44402">MTAIHPLMWQALQNCVTISGHGQSKLVIWNNTKKILRYNLNQNRVSQFIGQLLSLTTILAPDISLLIYQLFGTISIPPSFLVIHIILLSFSTFGYLIGIVSQNCMKDYVIGFNSSISLEKVLREKCEFRKKLASTKAGTLLGILLNLGVTLYASGAYFITIFGIFSEFDPLFLVQKYILHSVHFPLYLRAIVLLPAIHICNTLCLMFCLLTVTAHLSISSISCLDKLAPCLGWGKGAGENYLRLYTRLSLNFTLCAGISNCCCLLFMGVGLFCGVGVNFVTMKMYGITPISIYLLFPVCAVFMGMIADIMTTMIVKISESSCTLVWKMERYLSPCGDRAFVRRKLRVVRNVKVNAGIGPYVFFGVNAGTKLAYYYTVVNFTITALLSIQIETNGVQNLY</sequence>
<feature type="transmembrane region" description="Helical" evidence="1">
    <location>
        <begin position="186"/>
        <end position="212"/>
    </location>
</feature>
<dbReference type="EMBL" id="LNIX01000018">
    <property type="protein sequence ID" value="OXA45241.1"/>
    <property type="molecule type" value="Genomic_DNA"/>
</dbReference>
<evidence type="ECO:0000256" key="1">
    <source>
        <dbReference type="SAM" id="Phobius"/>
    </source>
</evidence>
<feature type="transmembrane region" description="Helical" evidence="1">
    <location>
        <begin position="80"/>
        <end position="100"/>
    </location>
</feature>
<keyword evidence="1" id="KW-0472">Membrane</keyword>
<feature type="transmembrane region" description="Helical" evidence="1">
    <location>
        <begin position="252"/>
        <end position="280"/>
    </location>
</feature>
<name>A0A226DKV7_FOLCA</name>
<evidence type="ECO:0000313" key="2">
    <source>
        <dbReference type="EMBL" id="OXA45241.1"/>
    </source>
</evidence>
<dbReference type="AlphaFoldDB" id="A0A226DKV7"/>
<reference evidence="2 3" key="1">
    <citation type="submission" date="2015-12" db="EMBL/GenBank/DDBJ databases">
        <title>The genome of Folsomia candida.</title>
        <authorList>
            <person name="Faddeeva A."/>
            <person name="Derks M.F."/>
            <person name="Anvar Y."/>
            <person name="Smit S."/>
            <person name="Van Straalen N."/>
            <person name="Roelofs D."/>
        </authorList>
    </citation>
    <scope>NUCLEOTIDE SEQUENCE [LARGE SCALE GENOMIC DNA]</scope>
    <source>
        <strain evidence="2 3">VU population</strain>
        <tissue evidence="2">Whole body</tissue>
    </source>
</reference>
<feature type="transmembrane region" description="Helical" evidence="1">
    <location>
        <begin position="139"/>
        <end position="166"/>
    </location>
</feature>
<keyword evidence="3" id="KW-1185">Reference proteome</keyword>
<evidence type="ECO:0000313" key="3">
    <source>
        <dbReference type="Proteomes" id="UP000198287"/>
    </source>
</evidence>
<feature type="transmembrane region" description="Helical" evidence="1">
    <location>
        <begin position="286"/>
        <end position="307"/>
    </location>
</feature>
<dbReference type="Proteomes" id="UP000198287">
    <property type="component" value="Unassembled WGS sequence"/>
</dbReference>
<gene>
    <name evidence="2" type="ORF">Fcan01_19921</name>
</gene>
<accession>A0A226DKV7</accession>
<proteinExistence type="predicted"/>
<feature type="transmembrane region" description="Helical" evidence="1">
    <location>
        <begin position="48"/>
        <end position="68"/>
    </location>
</feature>